<dbReference type="GO" id="GO:0005886">
    <property type="term" value="C:plasma membrane"/>
    <property type="evidence" value="ECO:0007669"/>
    <property type="project" value="UniProtKB-SubCell"/>
</dbReference>
<evidence type="ECO:0000256" key="4">
    <source>
        <dbReference type="ARBA" id="ARBA00022989"/>
    </source>
</evidence>
<organism evidence="6">
    <name type="scientific">Escherichia coli</name>
    <dbReference type="NCBI Taxonomy" id="562"/>
    <lineage>
        <taxon>Bacteria</taxon>
        <taxon>Pseudomonadati</taxon>
        <taxon>Pseudomonadota</taxon>
        <taxon>Gammaproteobacteria</taxon>
        <taxon>Enterobacterales</taxon>
        <taxon>Enterobacteriaceae</taxon>
        <taxon>Escherichia</taxon>
    </lineage>
</organism>
<sequence length="519" mass="59283">MRASPFFRSVKYGIVFSIVIMILTFIVRQCIINSFGENLTGYYLLINQLVGYLNLAELGLTTASVYLLFKPLNSENKYDIVGYFYIIHRIFKFIASAILFIGLTLSFIMPYLVKDNINWHDIYIPWVFYVIATALSYFYSAETVLLTASEKLYIVRIVNGLARVITFLIQIVVLKNGGGFIIFSALEILYALIQYILFRYYVLKLYGAYLYSKITLSKELPLIKQTIIKEIKKTFIHKLSGVMIFNTDYIIISIFIGLSTITIYSSYLMFIQASAIIIGTIVSPLGAYIGNFLHRTDSNLTYLKFNSINTIFFLLASIGCIIYNNISTPFVQLWMGKDIIFSQDIVALLAVNFFCLVARSAVDIFKVAYGYMSDIHLPIIEGTLNLIISLSLVNFYGVKGVIYGTICSNVIIIMLARPWYLYKEAFNLCTIDFIKDHIQLWVISLMILITLLSGRVNDMYTLFEKYLMNNWDVSNKLIEQLLTHSLFLILSTIFVVIIYIIVTPKNCLASVKILTNKGL</sequence>
<reference evidence="6" key="1">
    <citation type="journal article" date="2014" name="DNA Res.">
        <title>A complete view of the genetic diversity of the Escherichia coli O-antigen biosynthesis gene cluster.</title>
        <authorList>
            <person name="Iguchi A."/>
            <person name="Iyoda S."/>
            <person name="Kikuchi T."/>
            <person name="Ogura Y."/>
            <person name="Katsura K."/>
            <person name="Ohnishi M."/>
            <person name="Hayashi T."/>
            <person name="Thomson N.R."/>
        </authorList>
    </citation>
    <scope>NUCLEOTIDE SEQUENCE</scope>
    <source>
        <strain evidence="6">U19-41</strain>
    </source>
</reference>
<gene>
    <name evidence="6" type="primary">wzx</name>
</gene>
<evidence type="ECO:0000256" key="1">
    <source>
        <dbReference type="ARBA" id="ARBA00004651"/>
    </source>
</evidence>
<evidence type="ECO:0000256" key="5">
    <source>
        <dbReference type="ARBA" id="ARBA00023136"/>
    </source>
</evidence>
<dbReference type="BioCyc" id="MetaCyc:MONOMER-21621"/>
<comment type="subcellular location">
    <subcellularLocation>
        <location evidence="1">Cell membrane</location>
        <topology evidence="1">Multi-pass membrane protein</topology>
    </subcellularLocation>
</comment>
<evidence type="ECO:0000313" key="6">
    <source>
        <dbReference type="EMBL" id="BAQ01022.1"/>
    </source>
</evidence>
<keyword evidence="2" id="KW-1003">Cell membrane</keyword>
<evidence type="ECO:0000256" key="3">
    <source>
        <dbReference type="ARBA" id="ARBA00022692"/>
    </source>
</evidence>
<accession>A0A0A8J4V3</accession>
<name>A0A0A8J4V3_ECOLX</name>
<dbReference type="PANTHER" id="PTHR30250:SF26">
    <property type="entry name" value="PSMA PROTEIN"/>
    <property type="match status" value="1"/>
</dbReference>
<dbReference type="EMBL" id="AB812020">
    <property type="protein sequence ID" value="BAQ01022.1"/>
    <property type="molecule type" value="Genomic_DNA"/>
</dbReference>
<dbReference type="InterPro" id="IPR050833">
    <property type="entry name" value="Poly_Biosynth_Transport"/>
</dbReference>
<dbReference type="PANTHER" id="PTHR30250">
    <property type="entry name" value="PST FAMILY PREDICTED COLANIC ACID TRANSPORTER"/>
    <property type="match status" value="1"/>
</dbReference>
<proteinExistence type="predicted"/>
<keyword evidence="5" id="KW-0472">Membrane</keyword>
<evidence type="ECO:0000256" key="2">
    <source>
        <dbReference type="ARBA" id="ARBA00022475"/>
    </source>
</evidence>
<keyword evidence="3" id="KW-0812">Transmembrane</keyword>
<keyword evidence="4" id="KW-1133">Transmembrane helix</keyword>
<protein>
    <submittedName>
        <fullName evidence="6">O-antigen flippase</fullName>
    </submittedName>
</protein>
<dbReference type="AlphaFoldDB" id="A0A0A8J4V3"/>
<dbReference type="RefSeq" id="WP_052897175.1">
    <property type="nucleotide sequence ID" value="NZ_CABWIM010000016.1"/>
</dbReference>